<keyword evidence="4" id="KW-1185">Reference proteome</keyword>
<keyword evidence="2" id="KW-0732">Signal</keyword>
<dbReference type="Gene3D" id="3.40.50.1820">
    <property type="entry name" value="alpha/beta hydrolase"/>
    <property type="match status" value="3"/>
</dbReference>
<evidence type="ECO:0000313" key="4">
    <source>
        <dbReference type="Proteomes" id="UP001165189"/>
    </source>
</evidence>
<gene>
    <name evidence="3" type="ORF">Aory05_000486500</name>
</gene>
<dbReference type="SUPFAM" id="SSF53474">
    <property type="entry name" value="alpha/beta-Hydrolases"/>
    <property type="match status" value="1"/>
</dbReference>
<evidence type="ECO:0000256" key="1">
    <source>
        <dbReference type="ARBA" id="ARBA00029464"/>
    </source>
</evidence>
<dbReference type="PANTHER" id="PTHR47751:SF1">
    <property type="entry name" value="SUPERFAMILY HYDROLASE, PUTATIVE (AFU_ORTHOLOGUE AFUA_2G16580)-RELATED"/>
    <property type="match status" value="1"/>
</dbReference>
<dbReference type="InterPro" id="IPR051411">
    <property type="entry name" value="Polyketide_trans_af380"/>
</dbReference>
<name>A0ABQ6KU79_ASPOZ</name>
<feature type="chain" id="PRO_5046339667" evidence="2">
    <location>
        <begin position="21"/>
        <end position="365"/>
    </location>
</feature>
<feature type="signal peptide" evidence="2">
    <location>
        <begin position="1"/>
        <end position="20"/>
    </location>
</feature>
<reference evidence="3" key="1">
    <citation type="submission" date="2023-04" db="EMBL/GenBank/DDBJ databases">
        <title>Aspergillus oryzae var. brunneus NBRC 4377.</title>
        <authorList>
            <person name="Ichikawa N."/>
            <person name="Sato H."/>
            <person name="Tonouchi N."/>
        </authorList>
    </citation>
    <scope>NUCLEOTIDE SEQUENCE</scope>
    <source>
        <strain evidence="3">NBRC 4377</strain>
    </source>
</reference>
<dbReference type="Proteomes" id="UP001165189">
    <property type="component" value="Unassembled WGS sequence"/>
</dbReference>
<dbReference type="InterPro" id="IPR029058">
    <property type="entry name" value="AB_hydrolase_fold"/>
</dbReference>
<organism evidence="3 4">
    <name type="scientific">Aspergillus oryzae var. brunneus</name>
    <dbReference type="NCBI Taxonomy" id="332754"/>
    <lineage>
        <taxon>Eukaryota</taxon>
        <taxon>Fungi</taxon>
        <taxon>Dikarya</taxon>
        <taxon>Ascomycota</taxon>
        <taxon>Pezizomycotina</taxon>
        <taxon>Eurotiomycetes</taxon>
        <taxon>Eurotiomycetidae</taxon>
        <taxon>Eurotiales</taxon>
        <taxon>Aspergillaceae</taxon>
        <taxon>Aspergillus</taxon>
        <taxon>Aspergillus subgen. Circumdati</taxon>
    </lineage>
</organism>
<dbReference type="PANTHER" id="PTHR47751">
    <property type="entry name" value="SUPERFAMILY HYDROLASE, PUTATIVE (AFU_ORTHOLOGUE AFUA_2G16580)-RELATED"/>
    <property type="match status" value="1"/>
</dbReference>
<proteinExistence type="inferred from homology"/>
<dbReference type="EMBL" id="BSYB01000017">
    <property type="protein sequence ID" value="GMG46010.1"/>
    <property type="molecule type" value="Genomic_DNA"/>
</dbReference>
<sequence length="365" mass="39604">MMRLSTTLILLLATIQRIEAATTHRVEFDSNGINLVGNLFLPDGVDLTATNASLPAVVVGHPWTGVKEQTAGLYAESLAETEDVKNAVSYLTTLSGLVDPERIAGLGICASGGYVSYAAQTDKRIKALATVSAFDVGQYHREPWGGGEVNYTALNDLFAAASERRTREAATGDVELVFSAPMSPEEVTPDLPLMFREAYDYYRTARGMHPRAPNVYVTRSEELMATYDSFDNMRLVSPRPVLIIYGSRADTGYFSQRAYANALEPKEEFVVPNATHFDFRIIGGVHLAMACEVGSSTTGWVFKDNTLRWTGEVVGLVDGWTAATCSTSLRTDVRSPIPGVLGMETSTAVAGLDVVQDCLHRVMIG</sequence>
<evidence type="ECO:0000256" key="2">
    <source>
        <dbReference type="SAM" id="SignalP"/>
    </source>
</evidence>
<evidence type="ECO:0000313" key="3">
    <source>
        <dbReference type="EMBL" id="GMG46010.1"/>
    </source>
</evidence>
<protein>
    <submittedName>
        <fullName evidence="3">Unnamed protein product</fullName>
    </submittedName>
</protein>
<accession>A0ABQ6KU79</accession>
<comment type="similarity">
    <text evidence="1">Belongs to the polyketide transferase af380 family.</text>
</comment>
<comment type="caution">
    <text evidence="3">The sequence shown here is derived from an EMBL/GenBank/DDBJ whole genome shotgun (WGS) entry which is preliminary data.</text>
</comment>